<gene>
    <name evidence="2" type="ORF">BE21_06080</name>
</gene>
<protein>
    <submittedName>
        <fullName evidence="2">Uncharacterized protein</fullName>
    </submittedName>
</protein>
<dbReference type="EMBL" id="JEME01003281">
    <property type="protein sequence ID" value="KYG01458.1"/>
    <property type="molecule type" value="Genomic_DNA"/>
</dbReference>
<accession>A0A150TAH3</accession>
<evidence type="ECO:0000256" key="1">
    <source>
        <dbReference type="SAM" id="MobiDB-lite"/>
    </source>
</evidence>
<comment type="caution">
    <text evidence="2">The sequence shown here is derived from an EMBL/GenBank/DDBJ whole genome shotgun (WGS) entry which is preliminary data.</text>
</comment>
<proteinExistence type="predicted"/>
<feature type="region of interest" description="Disordered" evidence="1">
    <location>
        <begin position="529"/>
        <end position="554"/>
    </location>
</feature>
<dbReference type="AlphaFoldDB" id="A0A150TAH3"/>
<feature type="compositionally biased region" description="Basic residues" evidence="1">
    <location>
        <begin position="541"/>
        <end position="554"/>
    </location>
</feature>
<name>A0A150TAH3_SORCE</name>
<dbReference type="Proteomes" id="UP000075502">
    <property type="component" value="Unassembled WGS sequence"/>
</dbReference>
<sequence>MLTVCYYGEFDPFSGSVDRRYECIDDVVGVLAMLCLLHDVVIVPPGALLDHPLGLPAFERLAPLARAGVLGTTASPSEPGPRTYMKERVRRRVDGRLDRRGGSLKSSDVVELQSRLSDILPAQWTITRDVARQVSGSAEHVRRFCETTAATMTAARTLLALMDATNQRRGTPLERNELLGHLAALRGDVSPHELSVLAMAVQAAYFTFGARGHLPEGAEIQERSCTLFPGAFARLLHRRAANLRALGSPPYDRSAAPVLVRARMRRLGLDLDTITRLPPQALLEIARSPEWAPIRTVLRAQALPEDLVTAVRDTFERSRDFRDKLCRASDLLTAAGYRPVPTVLPGPWQLAAQAVLGWSPDVRQSAHRQQAILDLRTLTIRGGQEGTEVQLSRTIAHLLAILAIAGDDGLALGDVKQLLLELDLLRGATATSPCVAWRPVGHAGTRRRESLENRVHVEKNRANRALAHAGLVIAVSDSGKWRLLDARGEGVLLRIHGTPLRGAGEEPLTKACGPDRWPCCASRRATLRPGDQARGAESRARIHRSTRSRALRDA</sequence>
<organism evidence="2 3">
    <name type="scientific">Sorangium cellulosum</name>
    <name type="common">Polyangium cellulosum</name>
    <dbReference type="NCBI Taxonomy" id="56"/>
    <lineage>
        <taxon>Bacteria</taxon>
        <taxon>Pseudomonadati</taxon>
        <taxon>Myxococcota</taxon>
        <taxon>Polyangia</taxon>
        <taxon>Polyangiales</taxon>
        <taxon>Polyangiaceae</taxon>
        <taxon>Sorangium</taxon>
    </lineage>
</organism>
<reference evidence="2 3" key="1">
    <citation type="submission" date="2014-02" db="EMBL/GenBank/DDBJ databases">
        <title>The small core and large imbalanced accessory genome model reveals a collaborative survival strategy of Sorangium cellulosum strains in nature.</title>
        <authorList>
            <person name="Han K."/>
            <person name="Peng R."/>
            <person name="Blom J."/>
            <person name="Li Y.-Z."/>
        </authorList>
    </citation>
    <scope>NUCLEOTIDE SEQUENCE [LARGE SCALE GENOMIC DNA]</scope>
    <source>
        <strain evidence="2 3">So0007-03</strain>
    </source>
</reference>
<evidence type="ECO:0000313" key="3">
    <source>
        <dbReference type="Proteomes" id="UP000075502"/>
    </source>
</evidence>
<evidence type="ECO:0000313" key="2">
    <source>
        <dbReference type="EMBL" id="KYG01458.1"/>
    </source>
</evidence>